<dbReference type="AlphaFoldDB" id="A0A8H6F8B8"/>
<protein>
    <submittedName>
        <fullName evidence="5">Uncharacterized protein</fullName>
    </submittedName>
</protein>
<feature type="transmembrane region" description="Helical" evidence="4">
    <location>
        <begin position="143"/>
        <end position="164"/>
    </location>
</feature>
<dbReference type="Gene3D" id="1.20.1250.20">
    <property type="entry name" value="MFS general substrate transporter like domains"/>
    <property type="match status" value="2"/>
</dbReference>
<sequence>MSKPQHITFTEPSTPVEANHSARRTLKDRDNILHASQYADSTAPEGGYGWAVVFACFSISFWIVGTVYSWGVMQAALFKQGLSSPPTLSWIGSLDFACIAFLALVNARVIRLLGARGTALLGISMLALGEILSGFLTHNVGGLFVTAGVVSGIGTSLCFMVINVTPAQYFHKKRGLANGIVCAGGGLGGTVISLSMNAIIQRVGPAWTFRILGLLTLATGLPAAWLIKERCPIRSATFIEWKLFRDFKFVTIFLVGVVATFPLLVPPFFIPLYSASLGLSSSTGAALVAGFNISSGVGRLSSGLAADALGPLNTLFIGLFLTTVSMFVIWPVSDSLGPLVVFVIINGAANGAFFATMPTVVGTVFGSQRVSVAMGMVVTGWAGGYLMVRRAYLPPQSEERLESDRAMLIGSLQGAPIAGYLLEAHGGEKSTLAAYHPAMFWAGSLAVLAMGLVAMVRLYVNKDIMRRV</sequence>
<feature type="transmembrane region" description="Helical" evidence="4">
    <location>
        <begin position="438"/>
        <end position="460"/>
    </location>
</feature>
<comment type="caution">
    <text evidence="5">The sequence shown here is derived from an EMBL/GenBank/DDBJ whole genome shotgun (WGS) entry which is preliminary data.</text>
</comment>
<accession>A0A8H6F8B8</accession>
<reference evidence="5 6" key="1">
    <citation type="journal article" date="2020" name="Genomics">
        <title>Complete, high-quality genomes from long-read metagenomic sequencing of two wolf lichen thalli reveals enigmatic genome architecture.</title>
        <authorList>
            <person name="McKenzie S.K."/>
            <person name="Walston R.F."/>
            <person name="Allen J.L."/>
        </authorList>
    </citation>
    <scope>NUCLEOTIDE SEQUENCE [LARGE SCALE GENOMIC DNA]</scope>
    <source>
        <strain evidence="5">WasteWater1</strain>
    </source>
</reference>
<dbReference type="RefSeq" id="XP_037148442.1">
    <property type="nucleotide sequence ID" value="XM_037296460.1"/>
</dbReference>
<dbReference type="GO" id="GO:0022857">
    <property type="term" value="F:transmembrane transporter activity"/>
    <property type="evidence" value="ECO:0007669"/>
    <property type="project" value="InterPro"/>
</dbReference>
<dbReference type="InterPro" id="IPR036259">
    <property type="entry name" value="MFS_trans_sf"/>
</dbReference>
<feature type="compositionally biased region" description="Polar residues" evidence="3">
    <location>
        <begin position="1"/>
        <end position="13"/>
    </location>
</feature>
<evidence type="ECO:0000256" key="4">
    <source>
        <dbReference type="SAM" id="Phobius"/>
    </source>
</evidence>
<feature type="transmembrane region" description="Helical" evidence="4">
    <location>
        <begin position="176"/>
        <end position="200"/>
    </location>
</feature>
<name>A0A8H6F8B8_9LECA</name>
<organism evidence="5 6">
    <name type="scientific">Letharia lupina</name>
    <dbReference type="NCBI Taxonomy" id="560253"/>
    <lineage>
        <taxon>Eukaryota</taxon>
        <taxon>Fungi</taxon>
        <taxon>Dikarya</taxon>
        <taxon>Ascomycota</taxon>
        <taxon>Pezizomycotina</taxon>
        <taxon>Lecanoromycetes</taxon>
        <taxon>OSLEUM clade</taxon>
        <taxon>Lecanoromycetidae</taxon>
        <taxon>Lecanorales</taxon>
        <taxon>Lecanorineae</taxon>
        <taxon>Parmeliaceae</taxon>
        <taxon>Letharia</taxon>
    </lineage>
</organism>
<dbReference type="SUPFAM" id="SSF103473">
    <property type="entry name" value="MFS general substrate transporter"/>
    <property type="match status" value="1"/>
</dbReference>
<feature type="transmembrane region" description="Helical" evidence="4">
    <location>
        <begin position="370"/>
        <end position="388"/>
    </location>
</feature>
<evidence type="ECO:0000256" key="1">
    <source>
        <dbReference type="ARBA" id="ARBA00004141"/>
    </source>
</evidence>
<proteinExistence type="inferred from homology"/>
<feature type="transmembrane region" description="Helical" evidence="4">
    <location>
        <begin position="48"/>
        <end position="68"/>
    </location>
</feature>
<dbReference type="GeneID" id="59333957"/>
<comment type="similarity">
    <text evidence="2">Belongs to the major facilitator superfamily. Monocarboxylate porter (TC 2.A.1.13) family.</text>
</comment>
<dbReference type="EMBL" id="JACCJB010000021">
    <property type="protein sequence ID" value="KAF6219007.1"/>
    <property type="molecule type" value="Genomic_DNA"/>
</dbReference>
<feature type="transmembrane region" description="Helical" evidence="4">
    <location>
        <begin position="336"/>
        <end position="358"/>
    </location>
</feature>
<dbReference type="PANTHER" id="PTHR11360:SF305">
    <property type="entry name" value="MAJOR FACILITATOR SUPERFAMILY (MFS) PROFILE DOMAIN-CONTAINING PROTEIN"/>
    <property type="match status" value="1"/>
</dbReference>
<feature type="transmembrane region" description="Helical" evidence="4">
    <location>
        <begin position="312"/>
        <end position="330"/>
    </location>
</feature>
<dbReference type="InterPro" id="IPR050327">
    <property type="entry name" value="Proton-linked_MCT"/>
</dbReference>
<dbReference type="Proteomes" id="UP000593566">
    <property type="component" value="Unassembled WGS sequence"/>
</dbReference>
<keyword evidence="4" id="KW-1133">Transmembrane helix</keyword>
<evidence type="ECO:0000313" key="5">
    <source>
        <dbReference type="EMBL" id="KAF6219007.1"/>
    </source>
</evidence>
<dbReference type="PANTHER" id="PTHR11360">
    <property type="entry name" value="MONOCARBOXYLATE TRANSPORTER"/>
    <property type="match status" value="1"/>
</dbReference>
<comment type="subcellular location">
    <subcellularLocation>
        <location evidence="1">Membrane</location>
        <topology evidence="1">Multi-pass membrane protein</topology>
    </subcellularLocation>
</comment>
<feature type="transmembrane region" description="Helical" evidence="4">
    <location>
        <begin position="88"/>
        <end position="107"/>
    </location>
</feature>
<keyword evidence="4" id="KW-0472">Membrane</keyword>
<feature type="transmembrane region" description="Helical" evidence="4">
    <location>
        <begin position="206"/>
        <end position="227"/>
    </location>
</feature>
<feature type="region of interest" description="Disordered" evidence="3">
    <location>
        <begin position="1"/>
        <end position="20"/>
    </location>
</feature>
<dbReference type="InterPro" id="IPR011701">
    <property type="entry name" value="MFS"/>
</dbReference>
<evidence type="ECO:0000256" key="2">
    <source>
        <dbReference type="ARBA" id="ARBA00006727"/>
    </source>
</evidence>
<gene>
    <name evidence="5" type="ORF">HO133_005551</name>
</gene>
<evidence type="ECO:0000313" key="6">
    <source>
        <dbReference type="Proteomes" id="UP000593566"/>
    </source>
</evidence>
<feature type="transmembrane region" description="Helical" evidence="4">
    <location>
        <begin position="247"/>
        <end position="264"/>
    </location>
</feature>
<dbReference type="Pfam" id="PF07690">
    <property type="entry name" value="MFS_1"/>
    <property type="match status" value="1"/>
</dbReference>
<keyword evidence="6" id="KW-1185">Reference proteome</keyword>
<evidence type="ECO:0000256" key="3">
    <source>
        <dbReference type="SAM" id="MobiDB-lite"/>
    </source>
</evidence>
<keyword evidence="4" id="KW-0812">Transmembrane</keyword>
<feature type="transmembrane region" description="Helical" evidence="4">
    <location>
        <begin position="119"/>
        <end position="137"/>
    </location>
</feature>
<dbReference type="GO" id="GO:0016020">
    <property type="term" value="C:membrane"/>
    <property type="evidence" value="ECO:0007669"/>
    <property type="project" value="UniProtKB-SubCell"/>
</dbReference>